<dbReference type="Proteomes" id="UP000431684">
    <property type="component" value="Unassembled WGS sequence"/>
</dbReference>
<comment type="caution">
    <text evidence="1">The sequence shown here is derived from an EMBL/GenBank/DDBJ whole genome shotgun (WGS) entry which is preliminary data.</text>
</comment>
<protein>
    <submittedName>
        <fullName evidence="1">Uncharacterized protein</fullName>
    </submittedName>
</protein>
<proteinExistence type="predicted"/>
<dbReference type="GO" id="GO:0006355">
    <property type="term" value="P:regulation of DNA-templated transcription"/>
    <property type="evidence" value="ECO:0007669"/>
    <property type="project" value="InterPro"/>
</dbReference>
<reference evidence="1 2" key="1">
    <citation type="submission" date="2019-11" db="EMBL/GenBank/DDBJ databases">
        <title>Draft Genome Sequences of Six Type Strains of the Genus Massilia.</title>
        <authorList>
            <person name="Miess H."/>
            <person name="Frediansyah A."/>
            <person name="Goeker M."/>
            <person name="Gross H."/>
        </authorList>
    </citation>
    <scope>NUCLEOTIDE SEQUENCE [LARGE SCALE GENOMIC DNA]</scope>
    <source>
        <strain evidence="1 2">DSM 17513</strain>
    </source>
</reference>
<name>A0A6I3X9D0_9BURK</name>
<dbReference type="SUPFAM" id="SSF47598">
    <property type="entry name" value="Ribbon-helix-helix"/>
    <property type="match status" value="1"/>
</dbReference>
<evidence type="ECO:0000313" key="1">
    <source>
        <dbReference type="EMBL" id="MUI13469.1"/>
    </source>
</evidence>
<dbReference type="EMBL" id="WNWM01000002">
    <property type="protein sequence ID" value="MUI13469.1"/>
    <property type="molecule type" value="Genomic_DNA"/>
</dbReference>
<gene>
    <name evidence="1" type="ORF">GJV26_13505</name>
</gene>
<accession>A0A6I3X9D0</accession>
<dbReference type="InterPro" id="IPR010985">
    <property type="entry name" value="Ribbon_hlx_hlx"/>
</dbReference>
<keyword evidence="2" id="KW-1185">Reference proteome</keyword>
<organism evidence="1 2">
    <name type="scientific">Pseudoduganella dura</name>
    <dbReference type="NCBI Taxonomy" id="321982"/>
    <lineage>
        <taxon>Bacteria</taxon>
        <taxon>Pseudomonadati</taxon>
        <taxon>Pseudomonadota</taxon>
        <taxon>Betaproteobacteria</taxon>
        <taxon>Burkholderiales</taxon>
        <taxon>Oxalobacteraceae</taxon>
        <taxon>Telluria group</taxon>
        <taxon>Pseudoduganella</taxon>
    </lineage>
</organism>
<sequence>MAVTKTEVVSVRVPPDVKAALVAAAEQERRSLASMVEFMVLDYCRSRGIGGEGAVEAVRVHKTVVKG</sequence>
<dbReference type="AlphaFoldDB" id="A0A6I3X9D0"/>
<evidence type="ECO:0000313" key="2">
    <source>
        <dbReference type="Proteomes" id="UP000431684"/>
    </source>
</evidence>